<sequence length="241" mass="28203">MLKKSKIQTFTPELVLEGNNKKFYTSEEENCLIMKFKDSIVLRNGTVFKMKGHGELRNKISTILFEYLRNFNLLTHYIKPIDETSMLVRKLNMIPIKVVVRNIAAGNFCDRFGIEKGTLLDQPVIELYYKNNSAQYPFVNEYHIYALHISTPEEIAMITRTASKINAILRSFFERRNLKFVDARFEFGILGDDIVLGDEISPRTCRIWDGETNEPLDFERVRLNMGNIRESYMEILRRISI</sequence>
<evidence type="ECO:0000256" key="2">
    <source>
        <dbReference type="ARBA" id="ARBA00022598"/>
    </source>
</evidence>
<dbReference type="GO" id="GO:0005524">
    <property type="term" value="F:ATP binding"/>
    <property type="evidence" value="ECO:0007669"/>
    <property type="project" value="UniProtKB-KW"/>
</dbReference>
<evidence type="ECO:0000313" key="9">
    <source>
        <dbReference type="EMBL" id="CUS89487.1"/>
    </source>
</evidence>
<keyword evidence="12" id="KW-1185">Reference proteome</keyword>
<dbReference type="PANTHER" id="PTHR43599:SF3">
    <property type="entry name" value="SI:DKEY-6E2.2"/>
    <property type="match status" value="1"/>
</dbReference>
<reference evidence="9 12" key="2">
    <citation type="submission" date="2015-11" db="EMBL/GenBank/DDBJ databases">
        <authorList>
            <person name="Varghese N."/>
        </authorList>
    </citation>
    <scope>NUCLEOTIDE SEQUENCE [LARGE SCALE GENOMIC DNA]</scope>
    <source>
        <strain evidence="9 12">JGI-8</strain>
    </source>
</reference>
<dbReference type="Proteomes" id="UP000182011">
    <property type="component" value="Unassembled WGS sequence"/>
</dbReference>
<evidence type="ECO:0000259" key="8">
    <source>
        <dbReference type="Pfam" id="PF01259"/>
    </source>
</evidence>
<dbReference type="GO" id="GO:0006189">
    <property type="term" value="P:'de novo' IMP biosynthetic process"/>
    <property type="evidence" value="ECO:0007669"/>
    <property type="project" value="UniProtKB-UniRule"/>
</dbReference>
<dbReference type="Proteomes" id="UP000182200">
    <property type="component" value="Unassembled WGS sequence"/>
</dbReference>
<dbReference type="AlphaFoldDB" id="A0A0P1L8F4"/>
<dbReference type="PANTHER" id="PTHR43599">
    <property type="entry name" value="MULTIFUNCTIONAL PROTEIN ADE2"/>
    <property type="match status" value="1"/>
</dbReference>
<accession>A0A0P1LI76</accession>
<dbReference type="EMBL" id="FAOP01000005">
    <property type="protein sequence ID" value="CUU05214.1"/>
    <property type="molecule type" value="Genomic_DNA"/>
</dbReference>
<dbReference type="RefSeq" id="WP_047134279.1">
    <property type="nucleotide sequence ID" value="NZ_CZVJ01000002.1"/>
</dbReference>
<accession>A0A0P1M681</accession>
<keyword evidence="4 7" id="KW-0658">Purine biosynthesis</keyword>
<accession>A0A0N7MZL5</accession>
<reference evidence="10 11" key="1">
    <citation type="submission" date="2015-11" db="EMBL/GenBank/DDBJ databases">
        <authorList>
            <person name="Zhang Y."/>
            <person name="Guo Z."/>
        </authorList>
    </citation>
    <scope>NUCLEOTIDE SEQUENCE [LARGE SCALE GENOMIC DNA]</scope>
    <source>
        <strain evidence="10">JGI-4</strain>
    </source>
</reference>
<dbReference type="SUPFAM" id="SSF56104">
    <property type="entry name" value="SAICAR synthase-like"/>
    <property type="match status" value="1"/>
</dbReference>
<keyword evidence="2 7" id="KW-0436">Ligase</keyword>
<dbReference type="STRING" id="1633631.GCA_001442925_01187"/>
<accession>A0A0P1MWQ5</accession>
<accession>A0A0P1M721</accession>
<comment type="similarity">
    <text evidence="7">Belongs to the SAICAR synthetase family.</text>
</comment>
<feature type="domain" description="SAICAR synthetase/ADE2 N-terminal" evidence="8">
    <location>
        <begin position="15"/>
        <end position="238"/>
    </location>
</feature>
<dbReference type="EMBL" id="CZVI01000018">
    <property type="protein sequence ID" value="CUS89487.1"/>
    <property type="molecule type" value="Genomic_DNA"/>
</dbReference>
<dbReference type="EC" id="6.3.2.6" evidence="7"/>
<gene>
    <name evidence="7" type="primary">purC</name>
    <name evidence="10" type="ORF">JGI4_01192</name>
    <name evidence="9" type="ORF">JGI8_01314</name>
</gene>
<dbReference type="Gene3D" id="3.30.200.20">
    <property type="entry name" value="Phosphorylase Kinase, domain 1"/>
    <property type="match status" value="1"/>
</dbReference>
<name>A0A0P1L8F4_9BACT</name>
<dbReference type="UniPathway" id="UPA00074">
    <property type="reaction ID" value="UER00131"/>
</dbReference>
<accession>A0A0P1LGI2</accession>
<keyword evidence="3 7" id="KW-0547">Nucleotide-binding</keyword>
<comment type="pathway">
    <text evidence="1 7">Purine metabolism; IMP biosynthesis via de novo pathway; 5-amino-1-(5-phospho-D-ribosyl)imidazole-4-carboxamide from 5-amino-1-(5-phospho-D-ribosyl)imidazole-4-carboxylate: step 1/2.</text>
</comment>
<dbReference type="InterPro" id="IPR050089">
    <property type="entry name" value="SAICAR_synthetase"/>
</dbReference>
<accession>A0A0P1L8F4</accession>
<proteinExistence type="inferred from homology"/>
<evidence type="ECO:0000256" key="4">
    <source>
        <dbReference type="ARBA" id="ARBA00022755"/>
    </source>
</evidence>
<evidence type="ECO:0000313" key="11">
    <source>
        <dbReference type="Proteomes" id="UP000182011"/>
    </source>
</evidence>
<dbReference type="HAMAP" id="MF_00137">
    <property type="entry name" value="SAICAR_synth"/>
    <property type="match status" value="1"/>
</dbReference>
<evidence type="ECO:0000256" key="5">
    <source>
        <dbReference type="ARBA" id="ARBA00022840"/>
    </source>
</evidence>
<evidence type="ECO:0000256" key="3">
    <source>
        <dbReference type="ARBA" id="ARBA00022741"/>
    </source>
</evidence>
<dbReference type="GO" id="GO:0004639">
    <property type="term" value="F:phosphoribosylaminoimidazolesuccinocarboxamide synthase activity"/>
    <property type="evidence" value="ECO:0007669"/>
    <property type="project" value="UniProtKB-UniRule"/>
</dbReference>
<keyword evidence="5 7" id="KW-0067">ATP-binding</keyword>
<evidence type="ECO:0000313" key="10">
    <source>
        <dbReference type="EMBL" id="CUU05214.1"/>
    </source>
</evidence>
<evidence type="ECO:0000256" key="7">
    <source>
        <dbReference type="HAMAP-Rule" id="MF_00137"/>
    </source>
</evidence>
<comment type="catalytic activity">
    <reaction evidence="6 7">
        <text>5-amino-1-(5-phospho-D-ribosyl)imidazole-4-carboxylate + L-aspartate + ATP = (2S)-2-[5-amino-1-(5-phospho-beta-D-ribosyl)imidazole-4-carboxamido]succinate + ADP + phosphate + 2 H(+)</text>
        <dbReference type="Rhea" id="RHEA:22628"/>
        <dbReference type="ChEBI" id="CHEBI:15378"/>
        <dbReference type="ChEBI" id="CHEBI:29991"/>
        <dbReference type="ChEBI" id="CHEBI:30616"/>
        <dbReference type="ChEBI" id="CHEBI:43474"/>
        <dbReference type="ChEBI" id="CHEBI:58443"/>
        <dbReference type="ChEBI" id="CHEBI:77657"/>
        <dbReference type="ChEBI" id="CHEBI:456216"/>
        <dbReference type="EC" id="6.3.2.6"/>
    </reaction>
</comment>
<dbReference type="Gene3D" id="3.30.470.20">
    <property type="entry name" value="ATP-grasp fold, B domain"/>
    <property type="match status" value="1"/>
</dbReference>
<protein>
    <recommendedName>
        <fullName evidence="7">Phosphoribosylaminoimidazole-succinocarboxamide synthase</fullName>
        <ecNumber evidence="7">6.3.2.6</ecNumber>
    </recommendedName>
    <alternativeName>
        <fullName evidence="7">SAICAR synthetase</fullName>
    </alternativeName>
</protein>
<evidence type="ECO:0000256" key="6">
    <source>
        <dbReference type="ARBA" id="ARBA00048475"/>
    </source>
</evidence>
<dbReference type="InterPro" id="IPR028923">
    <property type="entry name" value="SAICAR_synt/ADE2_N"/>
</dbReference>
<accession>A0A0S4N1X1</accession>
<evidence type="ECO:0000256" key="1">
    <source>
        <dbReference type="ARBA" id="ARBA00004672"/>
    </source>
</evidence>
<dbReference type="Pfam" id="PF01259">
    <property type="entry name" value="SAICAR_synt"/>
    <property type="match status" value="1"/>
</dbReference>
<evidence type="ECO:0000313" key="12">
    <source>
        <dbReference type="Proteomes" id="UP000182200"/>
    </source>
</evidence>
<organism evidence="10 11">
    <name type="scientific">Candidatus Kryptonium thompsonii</name>
    <dbReference type="NCBI Taxonomy" id="1633631"/>
    <lineage>
        <taxon>Bacteria</taxon>
        <taxon>Pseudomonadati</taxon>
        <taxon>Candidatus Kryptoniota</taxon>
        <taxon>Candidatus Kryptonium</taxon>
    </lineage>
</organism>